<feature type="domain" description="MIP18 family-like" evidence="1">
    <location>
        <begin position="11"/>
        <end position="81"/>
    </location>
</feature>
<reference evidence="2 3" key="1">
    <citation type="submission" date="2020-04" db="EMBL/GenBank/DDBJ databases">
        <title>Rhizobium sp. S-51 isolated from soil.</title>
        <authorList>
            <person name="Dahal R.H."/>
        </authorList>
    </citation>
    <scope>NUCLEOTIDE SEQUENCE [LARGE SCALE GENOMIC DNA]</scope>
    <source>
        <strain evidence="2 3">S-51</strain>
    </source>
</reference>
<accession>A0A7Y0AZ78</accession>
<dbReference type="Gene3D" id="3.30.300.130">
    <property type="entry name" value="Fe-S cluster assembly (FSCA)"/>
    <property type="match status" value="1"/>
</dbReference>
<evidence type="ECO:0000313" key="3">
    <source>
        <dbReference type="Proteomes" id="UP000541470"/>
    </source>
</evidence>
<proteinExistence type="predicted"/>
<dbReference type="PANTHER" id="PTHR42831">
    <property type="entry name" value="FE-S PROTEIN MATURATION AUXILIARY FACTOR YITW"/>
    <property type="match status" value="1"/>
</dbReference>
<dbReference type="SUPFAM" id="SSF117916">
    <property type="entry name" value="Fe-S cluster assembly (FSCA) domain-like"/>
    <property type="match status" value="1"/>
</dbReference>
<dbReference type="AlphaFoldDB" id="A0A7Y0AZ78"/>
<keyword evidence="3" id="KW-1185">Reference proteome</keyword>
<sequence>MDIDQARGLAADVLAALTGITDPEIGGNIVDLGLIYDVSVDEAGAANVVMTTTTKGCPAAGFLQQAVQASVEAVAGVTVAVVHLTYEPRWTPEMIRAGVFPFSSRH</sequence>
<dbReference type="RefSeq" id="WP_169594273.1">
    <property type="nucleotide sequence ID" value="NZ_JABBGK010000004.1"/>
</dbReference>
<name>A0A7Y0AZ78_9HYPH</name>
<organism evidence="2 3">
    <name type="scientific">Rhizobium terricola</name>
    <dbReference type="NCBI Taxonomy" id="2728849"/>
    <lineage>
        <taxon>Bacteria</taxon>
        <taxon>Pseudomonadati</taxon>
        <taxon>Pseudomonadota</taxon>
        <taxon>Alphaproteobacteria</taxon>
        <taxon>Hyphomicrobiales</taxon>
        <taxon>Rhizobiaceae</taxon>
        <taxon>Rhizobium/Agrobacterium group</taxon>
        <taxon>Rhizobium</taxon>
    </lineage>
</organism>
<evidence type="ECO:0000313" key="2">
    <source>
        <dbReference type="EMBL" id="NML76055.1"/>
    </source>
</evidence>
<protein>
    <submittedName>
        <fullName evidence="2">Metal-sulfur cluster assembly factor</fullName>
    </submittedName>
</protein>
<dbReference type="EMBL" id="JABBGK010000004">
    <property type="protein sequence ID" value="NML76055.1"/>
    <property type="molecule type" value="Genomic_DNA"/>
</dbReference>
<dbReference type="InterPro" id="IPR002744">
    <property type="entry name" value="MIP18-like"/>
</dbReference>
<evidence type="ECO:0000259" key="1">
    <source>
        <dbReference type="Pfam" id="PF01883"/>
    </source>
</evidence>
<dbReference type="Pfam" id="PF01883">
    <property type="entry name" value="FeS_assembly_P"/>
    <property type="match status" value="1"/>
</dbReference>
<dbReference type="InterPro" id="IPR034904">
    <property type="entry name" value="FSCA_dom_sf"/>
</dbReference>
<gene>
    <name evidence="2" type="ORF">HHL25_18130</name>
</gene>
<dbReference type="InterPro" id="IPR052339">
    <property type="entry name" value="Fe-S_Maturation_MIP18"/>
</dbReference>
<dbReference type="PANTHER" id="PTHR42831:SF1">
    <property type="entry name" value="FE-S PROTEIN MATURATION AUXILIARY FACTOR YITW"/>
    <property type="match status" value="1"/>
</dbReference>
<dbReference type="Proteomes" id="UP000541470">
    <property type="component" value="Unassembled WGS sequence"/>
</dbReference>
<comment type="caution">
    <text evidence="2">The sequence shown here is derived from an EMBL/GenBank/DDBJ whole genome shotgun (WGS) entry which is preliminary data.</text>
</comment>